<protein>
    <submittedName>
        <fullName evidence="1">Uncharacterized protein</fullName>
    </submittedName>
</protein>
<dbReference type="EMBL" id="UINC01024592">
    <property type="protein sequence ID" value="SVA98534.1"/>
    <property type="molecule type" value="Genomic_DNA"/>
</dbReference>
<name>A0A382AAZ5_9ZZZZ</name>
<dbReference type="AlphaFoldDB" id="A0A382AAZ5"/>
<feature type="non-terminal residue" evidence="1">
    <location>
        <position position="33"/>
    </location>
</feature>
<proteinExistence type="predicted"/>
<sequence length="33" mass="3628">MSIVLSTRVQRIRPSPTVTMTALATELVQQGKD</sequence>
<reference evidence="1" key="1">
    <citation type="submission" date="2018-05" db="EMBL/GenBank/DDBJ databases">
        <authorList>
            <person name="Lanie J.A."/>
            <person name="Ng W.-L."/>
            <person name="Kazmierczak K.M."/>
            <person name="Andrzejewski T.M."/>
            <person name="Davidsen T.M."/>
            <person name="Wayne K.J."/>
            <person name="Tettelin H."/>
            <person name="Glass J.I."/>
            <person name="Rusch D."/>
            <person name="Podicherti R."/>
            <person name="Tsui H.-C.T."/>
            <person name="Winkler M.E."/>
        </authorList>
    </citation>
    <scope>NUCLEOTIDE SEQUENCE</scope>
</reference>
<gene>
    <name evidence="1" type="ORF">METZ01_LOCUS151388</name>
</gene>
<organism evidence="1">
    <name type="scientific">marine metagenome</name>
    <dbReference type="NCBI Taxonomy" id="408172"/>
    <lineage>
        <taxon>unclassified sequences</taxon>
        <taxon>metagenomes</taxon>
        <taxon>ecological metagenomes</taxon>
    </lineage>
</organism>
<evidence type="ECO:0000313" key="1">
    <source>
        <dbReference type="EMBL" id="SVA98534.1"/>
    </source>
</evidence>
<accession>A0A382AAZ5</accession>